<proteinExistence type="inferred from homology"/>
<evidence type="ECO:0000256" key="1">
    <source>
        <dbReference type="ARBA" id="ARBA00004123"/>
    </source>
</evidence>
<evidence type="ECO:0000256" key="6">
    <source>
        <dbReference type="ARBA" id="ARBA00022833"/>
    </source>
</evidence>
<dbReference type="GeneID" id="105898913"/>
<dbReference type="InterPro" id="IPR013681">
    <property type="entry name" value="Myelin_TF"/>
</dbReference>
<gene>
    <name evidence="16" type="primary">myt1b</name>
</gene>
<reference evidence="16" key="1">
    <citation type="submission" date="2025-08" db="UniProtKB">
        <authorList>
            <consortium name="RefSeq"/>
        </authorList>
    </citation>
    <scope>IDENTIFICATION</scope>
</reference>
<keyword evidence="6" id="KW-0862">Zinc</keyword>
<feature type="coiled-coil region" evidence="12">
    <location>
        <begin position="613"/>
        <end position="675"/>
    </location>
</feature>
<dbReference type="PANTHER" id="PTHR10816:SF10">
    <property type="entry name" value="MYELIN TRANSCRIPTION FACTOR 1"/>
    <property type="match status" value="1"/>
</dbReference>
<keyword evidence="8" id="KW-0238">DNA-binding</keyword>
<dbReference type="CTD" id="100536821"/>
<protein>
    <submittedName>
        <fullName evidence="16">Myelin transcription factor 1</fullName>
    </submittedName>
</protein>
<feature type="domain" description="Myelin transcription factor 1" evidence="14">
    <location>
        <begin position="192"/>
        <end position="433"/>
    </location>
</feature>
<dbReference type="GO" id="GO:0000978">
    <property type="term" value="F:RNA polymerase II cis-regulatory region sequence-specific DNA binding"/>
    <property type="evidence" value="ECO:0007669"/>
    <property type="project" value="TreeGrafter"/>
</dbReference>
<name>A0A6P8FA06_CLUHA</name>
<dbReference type="RefSeq" id="XP_031422114.1">
    <property type="nucleotide sequence ID" value="XM_031566254.2"/>
</dbReference>
<dbReference type="GO" id="GO:0000981">
    <property type="term" value="F:DNA-binding transcription factor activity, RNA polymerase II-specific"/>
    <property type="evidence" value="ECO:0007669"/>
    <property type="project" value="TreeGrafter"/>
</dbReference>
<evidence type="ECO:0000313" key="16">
    <source>
        <dbReference type="RefSeq" id="XP_031422114.1"/>
    </source>
</evidence>
<keyword evidence="9" id="KW-0804">Transcription</keyword>
<keyword evidence="3" id="KW-0479">Metal-binding</keyword>
<feature type="region of interest" description="Disordered" evidence="13">
    <location>
        <begin position="320"/>
        <end position="408"/>
    </location>
</feature>
<evidence type="ECO:0000256" key="12">
    <source>
        <dbReference type="SAM" id="Coils"/>
    </source>
</evidence>
<evidence type="ECO:0000313" key="15">
    <source>
        <dbReference type="Proteomes" id="UP000515152"/>
    </source>
</evidence>
<evidence type="ECO:0000256" key="10">
    <source>
        <dbReference type="ARBA" id="ARBA00023242"/>
    </source>
</evidence>
<keyword evidence="10" id="KW-0539">Nucleus</keyword>
<sequence>MYDMTRGNLGLLEQAIALKAEQVRGPRGPPGRLSEQQHHRFFTFDERPKHLDSLRKSYFSKDVPRPEKREIKCPTPGCDGTGHVTGLYPHHRSLSGCPHKDRIPPEILAMHENVLKCPTPGCTGQGHVNSNRNTHRSLSGCPIAAAEKLNKGHDTLRPQPMSDHPKGSPNSDRVLRPMCFVKQLEIPQYGSYNPNMMSTTPRANLAKELEKYSKVSFDYASFDAQVFGRRLLIPKMHTSETSPKAFKSKLSFPRAPSPSLVLHGGFGKSVPPAYDYSHDAEAAHMAATAILNLSTRCWEQPENLSTKPNDKTMDIEVDENGTLDLSMKKPVKCEGSPSVRSPDPSSSSSSHYGHSGMTSPHSAHTYKQEEWEGPLDYTKPNRQREEEMEEMEHTAQSFASSDQEDCEMMQDSLEDRKYPGEVTTPSFKVKFQPPKDAKKELLACPTPGCDGSGHITGNYASHRSLSGCPLADKSLRSLMAAHTPELKCPTPGCDGSGHITGNYSSHRRCPVPGCDSLGHISGKYATHRSAYGCPLAARRQKEGMLNGTPFSWKAFKTEGPTCPTPGCDGSGHANGSFLTHRSLSGCPRASLAKKKTHLPEDNYLSTKFRASDVLDNDEDIQQLNKEINELSESNNEMENDMVNLQTQISSMEKNLRNIEEENKLIEEQNEALFMELSGLSQALIRSLAHIRLPHMREPITEQNFDSYVNTLTDMYTNKDCYQNPENKALLETINQAVKGIKV</sequence>
<evidence type="ECO:0000256" key="3">
    <source>
        <dbReference type="ARBA" id="ARBA00022723"/>
    </source>
</evidence>
<dbReference type="OrthoDB" id="10069059at2759"/>
<evidence type="ECO:0000256" key="2">
    <source>
        <dbReference type="ARBA" id="ARBA00010194"/>
    </source>
</evidence>
<evidence type="ECO:0000256" key="8">
    <source>
        <dbReference type="ARBA" id="ARBA00023125"/>
    </source>
</evidence>
<evidence type="ECO:0000256" key="5">
    <source>
        <dbReference type="ARBA" id="ARBA00022771"/>
    </source>
</evidence>
<comment type="subcellular location">
    <subcellularLocation>
        <location evidence="1">Nucleus</location>
    </subcellularLocation>
</comment>
<evidence type="ECO:0000256" key="4">
    <source>
        <dbReference type="ARBA" id="ARBA00022737"/>
    </source>
</evidence>
<organism evidence="15 16">
    <name type="scientific">Clupea harengus</name>
    <name type="common">Atlantic herring</name>
    <dbReference type="NCBI Taxonomy" id="7950"/>
    <lineage>
        <taxon>Eukaryota</taxon>
        <taxon>Metazoa</taxon>
        <taxon>Chordata</taxon>
        <taxon>Craniata</taxon>
        <taxon>Vertebrata</taxon>
        <taxon>Euteleostomi</taxon>
        <taxon>Actinopterygii</taxon>
        <taxon>Neopterygii</taxon>
        <taxon>Teleostei</taxon>
        <taxon>Clupei</taxon>
        <taxon>Clupeiformes</taxon>
        <taxon>Clupeoidei</taxon>
        <taxon>Clupeidae</taxon>
        <taxon>Clupea</taxon>
    </lineage>
</organism>
<dbReference type="Gene3D" id="4.10.320.30">
    <property type="match status" value="6"/>
</dbReference>
<dbReference type="GO" id="GO:0008270">
    <property type="term" value="F:zinc ion binding"/>
    <property type="evidence" value="ECO:0007669"/>
    <property type="project" value="UniProtKB-KW"/>
</dbReference>
<dbReference type="InterPro" id="IPR002515">
    <property type="entry name" value="Znf_C2H2C"/>
</dbReference>
<dbReference type="Pfam" id="PF01530">
    <property type="entry name" value="zf-C2HC"/>
    <property type="match status" value="6"/>
</dbReference>
<accession>A0A6P8FA06</accession>
<keyword evidence="7" id="KW-0805">Transcription regulation</keyword>
<feature type="region of interest" description="Disordered" evidence="13">
    <location>
        <begin position="153"/>
        <end position="172"/>
    </location>
</feature>
<feature type="compositionally biased region" description="Low complexity" evidence="13">
    <location>
        <begin position="336"/>
        <end position="350"/>
    </location>
</feature>
<keyword evidence="5 11" id="KW-0863">Zinc-finger</keyword>
<dbReference type="SUPFAM" id="SSF103637">
    <property type="entry name" value="CCHHC domain"/>
    <property type="match status" value="6"/>
</dbReference>
<dbReference type="Pfam" id="PF08474">
    <property type="entry name" value="MYT1"/>
    <property type="match status" value="1"/>
</dbReference>
<keyword evidence="12" id="KW-0175">Coiled coil</keyword>
<dbReference type="PANTHER" id="PTHR10816">
    <property type="entry name" value="MYELIN TRANSCRIPTION FACTOR 1-RELATED"/>
    <property type="match status" value="1"/>
</dbReference>
<evidence type="ECO:0000256" key="11">
    <source>
        <dbReference type="PROSITE-ProRule" id="PRU01143"/>
    </source>
</evidence>
<dbReference type="GO" id="GO:0005634">
    <property type="term" value="C:nucleus"/>
    <property type="evidence" value="ECO:0007669"/>
    <property type="project" value="UniProtKB-SubCell"/>
</dbReference>
<dbReference type="Proteomes" id="UP000515152">
    <property type="component" value="Chromosome 4"/>
</dbReference>
<dbReference type="KEGG" id="char:105898913"/>
<evidence type="ECO:0000256" key="7">
    <source>
        <dbReference type="ARBA" id="ARBA00023015"/>
    </source>
</evidence>
<keyword evidence="15" id="KW-1185">Reference proteome</keyword>
<dbReference type="PROSITE" id="PS51802">
    <property type="entry name" value="ZF_CCHHC"/>
    <property type="match status" value="5"/>
</dbReference>
<dbReference type="InterPro" id="IPR036060">
    <property type="entry name" value="Znf_C2H2C_sf"/>
</dbReference>
<comment type="similarity">
    <text evidence="2">Belongs to the MYT1 family.</text>
</comment>
<evidence type="ECO:0000259" key="14">
    <source>
        <dbReference type="Pfam" id="PF08474"/>
    </source>
</evidence>
<dbReference type="FunFam" id="4.10.320.30:FF:000001">
    <property type="entry name" value="Myelin transcription factor 1-like, a"/>
    <property type="match status" value="5"/>
</dbReference>
<evidence type="ECO:0000256" key="9">
    <source>
        <dbReference type="ARBA" id="ARBA00023163"/>
    </source>
</evidence>
<keyword evidence="4" id="KW-0677">Repeat</keyword>
<evidence type="ECO:0000256" key="13">
    <source>
        <dbReference type="SAM" id="MobiDB-lite"/>
    </source>
</evidence>
<dbReference type="AlphaFoldDB" id="A0A6P8FA06"/>